<accession>A0A1G8MQU5</accession>
<evidence type="ECO:0000256" key="1">
    <source>
        <dbReference type="SAM" id="MobiDB-lite"/>
    </source>
</evidence>
<dbReference type="EMBL" id="FNEJ01000008">
    <property type="protein sequence ID" value="SDI70236.1"/>
    <property type="molecule type" value="Genomic_DNA"/>
</dbReference>
<name>A0A1G8MQU5_9RHOB</name>
<gene>
    <name evidence="2" type="ORF">SAMN04487993_1008208</name>
</gene>
<evidence type="ECO:0000313" key="3">
    <source>
        <dbReference type="Proteomes" id="UP000199093"/>
    </source>
</evidence>
<evidence type="ECO:0000313" key="2">
    <source>
        <dbReference type="EMBL" id="SDI70236.1"/>
    </source>
</evidence>
<dbReference type="OrthoDB" id="7864512at2"/>
<dbReference type="AlphaFoldDB" id="A0A1G8MQU5"/>
<feature type="region of interest" description="Disordered" evidence="1">
    <location>
        <begin position="75"/>
        <end position="140"/>
    </location>
</feature>
<protein>
    <submittedName>
        <fullName evidence="2">Uncharacterized protein</fullName>
    </submittedName>
</protein>
<feature type="compositionally biased region" description="Basic and acidic residues" evidence="1">
    <location>
        <begin position="75"/>
        <end position="104"/>
    </location>
</feature>
<proteinExistence type="predicted"/>
<feature type="compositionally biased region" description="Basic and acidic residues" evidence="1">
    <location>
        <begin position="111"/>
        <end position="121"/>
    </location>
</feature>
<sequence>MDRARRCLKLYFEPDMTAEDRVAILEAFARALRDFPRWAVSRAFDGWEREQRRRPSPGDIVALTRAALQPVRDELAERQKDLQPPEPPRVRSEAEKAAANEVLRRAGFTPRRMEVLPRKAEGGAPEQAEAHAPRPTHTFRTLDSVGLEVLRAARNANPLVQAARADAARADGPGE</sequence>
<dbReference type="Proteomes" id="UP000199093">
    <property type="component" value="Unassembled WGS sequence"/>
</dbReference>
<reference evidence="2 3" key="1">
    <citation type="submission" date="2016-10" db="EMBL/GenBank/DDBJ databases">
        <authorList>
            <person name="de Groot N.N."/>
        </authorList>
    </citation>
    <scope>NUCLEOTIDE SEQUENCE [LARGE SCALE GENOMIC DNA]</scope>
    <source>
        <strain evidence="2 3">DSM 26424</strain>
    </source>
</reference>
<dbReference type="STRING" id="555512.SAMN04487993_1008208"/>
<organism evidence="2 3">
    <name type="scientific">Salipiger marinus</name>
    <dbReference type="NCBI Taxonomy" id="555512"/>
    <lineage>
        <taxon>Bacteria</taxon>
        <taxon>Pseudomonadati</taxon>
        <taxon>Pseudomonadota</taxon>
        <taxon>Alphaproteobacteria</taxon>
        <taxon>Rhodobacterales</taxon>
        <taxon>Roseobacteraceae</taxon>
        <taxon>Salipiger</taxon>
    </lineage>
</organism>
<keyword evidence="3" id="KW-1185">Reference proteome</keyword>
<dbReference type="RefSeq" id="WP_089846986.1">
    <property type="nucleotide sequence ID" value="NZ_FNEJ01000008.1"/>
</dbReference>